<dbReference type="PROSITE" id="PS51257">
    <property type="entry name" value="PROKAR_LIPOPROTEIN"/>
    <property type="match status" value="1"/>
</dbReference>
<dbReference type="PROSITE" id="PS51781">
    <property type="entry name" value="SH3B"/>
    <property type="match status" value="1"/>
</dbReference>
<feature type="domain" description="SH3b" evidence="2">
    <location>
        <begin position="484"/>
        <end position="548"/>
    </location>
</feature>
<name>A0A3B1CYQ2_9ZZZZ</name>
<organism evidence="3">
    <name type="scientific">hydrothermal vent metagenome</name>
    <dbReference type="NCBI Taxonomy" id="652676"/>
    <lineage>
        <taxon>unclassified sequences</taxon>
        <taxon>metagenomes</taxon>
        <taxon>ecological metagenomes</taxon>
    </lineage>
</organism>
<protein>
    <recommendedName>
        <fullName evidence="2">SH3b domain-containing protein</fullName>
    </recommendedName>
</protein>
<accession>A0A3B1CYQ2</accession>
<evidence type="ECO:0000259" key="2">
    <source>
        <dbReference type="PROSITE" id="PS51781"/>
    </source>
</evidence>
<dbReference type="SMART" id="SM00287">
    <property type="entry name" value="SH3b"/>
    <property type="match status" value="1"/>
</dbReference>
<dbReference type="SUPFAM" id="SSF48452">
    <property type="entry name" value="TPR-like"/>
    <property type="match status" value="1"/>
</dbReference>
<dbReference type="PROSITE" id="PS50005">
    <property type="entry name" value="TPR"/>
    <property type="match status" value="1"/>
</dbReference>
<dbReference type="InterPro" id="IPR011990">
    <property type="entry name" value="TPR-like_helical_dom_sf"/>
</dbReference>
<reference evidence="3" key="1">
    <citation type="submission" date="2018-06" db="EMBL/GenBank/DDBJ databases">
        <authorList>
            <person name="Zhirakovskaya E."/>
        </authorList>
    </citation>
    <scope>NUCLEOTIDE SEQUENCE</scope>
</reference>
<gene>
    <name evidence="3" type="ORF">MNBD_NITROSPINAE05-1335</name>
</gene>
<dbReference type="EMBL" id="UOGG01000076">
    <property type="protein sequence ID" value="VAX29064.1"/>
    <property type="molecule type" value="Genomic_DNA"/>
</dbReference>
<evidence type="ECO:0000256" key="1">
    <source>
        <dbReference type="SAM" id="MobiDB-lite"/>
    </source>
</evidence>
<sequence length="548" mass="60458">MIMENKMLKRWLIAGILIVAQGCAGTTLNPFVEKPYFATPPTEISRDDKELFDRALFRQTNNRVQPAIKVWGQFLEKYPRSFEAHNNLGLVYFEDDQLDASIIELEKALSLEPSESKITNNLIRALNFKSLLYREANDYNRAVDTLKRVQEISSPEEKEKVGYRIENYEIKAFEQAKRANTLEAYQGFLIRYPKSSKNSDEARMKIEGLKPMEGAIPSKEEVLSRVPPVSMGSEEMAAGDALLEGSLMESGSKANMEGVTRGMKGLAGKKMGAVVRDLKPPVEEKMEAMKMEAMKNVDLSDKAATVTETMKNVDLPGKAATVTETMKNVDLPGKAATVTEAMKNVDLSDKAATVTETMKNVDLPGKAATVTETLPNGFIPVQPLEVPLSGEQKIKIATQPDPKPATGIDPFSNPVKLKANTGTLKKLEPSLEASVDPLSNPESRLKAEANPYSKPKSETISPNTGVPVTAQNLSSKIAARAQRKKVKIVTNKDPLRIRARPTSQSKVLATVAKGSLVPFVREENGWYEIEFSFGQMGWVSKKYALMVK</sequence>
<feature type="region of interest" description="Disordered" evidence="1">
    <location>
        <begin position="428"/>
        <end position="465"/>
    </location>
</feature>
<evidence type="ECO:0000313" key="3">
    <source>
        <dbReference type="EMBL" id="VAX29064.1"/>
    </source>
</evidence>
<dbReference type="Pfam" id="PF08239">
    <property type="entry name" value="SH3_3"/>
    <property type="match status" value="1"/>
</dbReference>
<dbReference type="InterPro" id="IPR003646">
    <property type="entry name" value="SH3-like_bac-type"/>
</dbReference>
<dbReference type="Gene3D" id="2.30.30.40">
    <property type="entry name" value="SH3 Domains"/>
    <property type="match status" value="1"/>
</dbReference>
<proteinExistence type="predicted"/>
<dbReference type="InterPro" id="IPR019734">
    <property type="entry name" value="TPR_rpt"/>
</dbReference>
<dbReference type="Pfam" id="PF13181">
    <property type="entry name" value="TPR_8"/>
    <property type="match status" value="1"/>
</dbReference>
<dbReference type="Gene3D" id="1.25.40.10">
    <property type="entry name" value="Tetratricopeptide repeat domain"/>
    <property type="match status" value="1"/>
</dbReference>
<dbReference type="AlphaFoldDB" id="A0A3B1CYQ2"/>
<dbReference type="SMART" id="SM00028">
    <property type="entry name" value="TPR"/>
    <property type="match status" value="2"/>
</dbReference>